<comment type="caution">
    <text evidence="1">The sequence shown here is derived from an EMBL/GenBank/DDBJ whole genome shotgun (WGS) entry which is preliminary data.</text>
</comment>
<dbReference type="Proteomes" id="UP000195024">
    <property type="component" value="Unassembled WGS sequence"/>
</dbReference>
<dbReference type="EMBL" id="NGMS01000001">
    <property type="protein sequence ID" value="OTP28261.1"/>
    <property type="molecule type" value="Genomic_DNA"/>
</dbReference>
<organism evidence="1 2">
    <name type="scientific">Enterococcus mundtii</name>
    <dbReference type="NCBI Taxonomy" id="53346"/>
    <lineage>
        <taxon>Bacteria</taxon>
        <taxon>Bacillati</taxon>
        <taxon>Bacillota</taxon>
        <taxon>Bacilli</taxon>
        <taxon>Lactobacillales</taxon>
        <taxon>Enterococcaceae</taxon>
        <taxon>Enterococcus</taxon>
    </lineage>
</organism>
<dbReference type="InterPro" id="IPR019612">
    <property type="entry name" value="Minor_capsid_put"/>
</dbReference>
<dbReference type="Pfam" id="PF10665">
    <property type="entry name" value="Minor_capsid_1"/>
    <property type="match status" value="1"/>
</dbReference>
<reference evidence="1 2" key="1">
    <citation type="submission" date="2017-05" db="EMBL/GenBank/DDBJ databases">
        <title>The Genome Sequence of Enterococcus mundtii 6B1_DIV0119.</title>
        <authorList>
            <consortium name="The Broad Institute Genomics Platform"/>
            <consortium name="The Broad Institute Genomic Center for Infectious Diseases"/>
            <person name="Earl A."/>
            <person name="Manson A."/>
            <person name="Schwartman J."/>
            <person name="Gilmore M."/>
            <person name="Abouelleil A."/>
            <person name="Cao P."/>
            <person name="Chapman S."/>
            <person name="Cusick C."/>
            <person name="Shea T."/>
            <person name="Young S."/>
            <person name="Neafsey D."/>
            <person name="Nusbaum C."/>
            <person name="Birren B."/>
        </authorList>
    </citation>
    <scope>NUCLEOTIDE SEQUENCE [LARGE SCALE GENOMIC DNA]</scope>
    <source>
        <strain evidence="1 2">6B1_DIV0119</strain>
    </source>
</reference>
<proteinExistence type="predicted"/>
<sequence length="111" mass="12722">MRVPPKRFFPHAMIYRKKNGMGPRGEPILEEDLVIDHVRFDDTVKFEPKDIDGKIQTPNALISMVKKYTEALPEFSVADQVEIFGKQYTITKIVPLIADSPEPFGYELEVV</sequence>
<accession>A0A1I4KA87</accession>
<name>A0A1I4KA87_ENTMU</name>
<dbReference type="RefSeq" id="WP_074799460.1">
    <property type="nucleotide sequence ID" value="NZ_FOUC01000002.1"/>
</dbReference>
<evidence type="ECO:0008006" key="3">
    <source>
        <dbReference type="Google" id="ProtNLM"/>
    </source>
</evidence>
<protein>
    <recommendedName>
        <fullName evidence="3">Minor capsid protein</fullName>
    </recommendedName>
</protein>
<dbReference type="AlphaFoldDB" id="A0A1I4KA87"/>
<evidence type="ECO:0000313" key="1">
    <source>
        <dbReference type="EMBL" id="OTP28261.1"/>
    </source>
</evidence>
<evidence type="ECO:0000313" key="2">
    <source>
        <dbReference type="Proteomes" id="UP000195024"/>
    </source>
</evidence>
<gene>
    <name evidence="1" type="ORF">A5802_002001</name>
</gene>